<gene>
    <name evidence="2" type="ORF">PIIN_08088</name>
</gene>
<dbReference type="EMBL" id="CAFZ01000282">
    <property type="protein sequence ID" value="CCA74134.1"/>
    <property type="molecule type" value="Genomic_DNA"/>
</dbReference>
<feature type="compositionally biased region" description="Polar residues" evidence="1">
    <location>
        <begin position="135"/>
        <end position="144"/>
    </location>
</feature>
<name>G4TS41_SERID</name>
<sequence>MDVTRVTTEWMVWKAPIMVVARDQGRELRFMYPSNLVMQPESIHQFLKLGRWTDIPIWTGPFAPGGSLEGVVKMYANIATPLYAMANRIPKWIFLLASGSVASLLIQLMHKVGGDEQPKKPITTTTREPAAETTNGSTPASTSGRPKRFVVKKASEVHPELSSSVMTASVVSSARMSESEGASSSPERPKAATRRSTRKVAKK</sequence>
<dbReference type="eggNOG" id="ENOG502SD56">
    <property type="taxonomic scope" value="Eukaryota"/>
</dbReference>
<dbReference type="HOGENOM" id="CLU_1349393_0_0_1"/>
<evidence type="ECO:0000256" key="1">
    <source>
        <dbReference type="SAM" id="MobiDB-lite"/>
    </source>
</evidence>
<dbReference type="OrthoDB" id="2502001at2759"/>
<feature type="compositionally biased region" description="Basic residues" evidence="1">
    <location>
        <begin position="191"/>
        <end position="203"/>
    </location>
</feature>
<reference evidence="2 3" key="1">
    <citation type="journal article" date="2011" name="PLoS Pathog.">
        <title>Endophytic Life Strategies Decoded by Genome and Transcriptome Analyses of the Mutualistic Root Symbiont Piriformospora indica.</title>
        <authorList>
            <person name="Zuccaro A."/>
            <person name="Lahrmann U."/>
            <person name="Guldener U."/>
            <person name="Langen G."/>
            <person name="Pfiffi S."/>
            <person name="Biedenkopf D."/>
            <person name="Wong P."/>
            <person name="Samans B."/>
            <person name="Grimm C."/>
            <person name="Basiewicz M."/>
            <person name="Murat C."/>
            <person name="Martin F."/>
            <person name="Kogel K.H."/>
        </authorList>
    </citation>
    <scope>NUCLEOTIDE SEQUENCE [LARGE SCALE GENOMIC DNA]</scope>
    <source>
        <strain evidence="2 3">DSM 11827</strain>
    </source>
</reference>
<evidence type="ECO:0000313" key="2">
    <source>
        <dbReference type="EMBL" id="CCA74134.1"/>
    </source>
</evidence>
<evidence type="ECO:0000313" key="3">
    <source>
        <dbReference type="Proteomes" id="UP000007148"/>
    </source>
</evidence>
<organism evidence="2 3">
    <name type="scientific">Serendipita indica (strain DSM 11827)</name>
    <name type="common">Root endophyte fungus</name>
    <name type="synonym">Piriformospora indica</name>
    <dbReference type="NCBI Taxonomy" id="1109443"/>
    <lineage>
        <taxon>Eukaryota</taxon>
        <taxon>Fungi</taxon>
        <taxon>Dikarya</taxon>
        <taxon>Basidiomycota</taxon>
        <taxon>Agaricomycotina</taxon>
        <taxon>Agaricomycetes</taxon>
        <taxon>Sebacinales</taxon>
        <taxon>Serendipitaceae</taxon>
        <taxon>Serendipita</taxon>
    </lineage>
</organism>
<keyword evidence="3" id="KW-1185">Reference proteome</keyword>
<feature type="region of interest" description="Disordered" evidence="1">
    <location>
        <begin position="115"/>
        <end position="203"/>
    </location>
</feature>
<dbReference type="Proteomes" id="UP000007148">
    <property type="component" value="Unassembled WGS sequence"/>
</dbReference>
<proteinExistence type="predicted"/>
<accession>G4TS41</accession>
<comment type="caution">
    <text evidence="2">The sequence shown here is derived from an EMBL/GenBank/DDBJ whole genome shotgun (WGS) entry which is preliminary data.</text>
</comment>
<feature type="compositionally biased region" description="Low complexity" evidence="1">
    <location>
        <begin position="162"/>
        <end position="176"/>
    </location>
</feature>
<protein>
    <submittedName>
        <fullName evidence="2">Uncharacterized protein</fullName>
    </submittedName>
</protein>
<feature type="compositionally biased region" description="Low complexity" evidence="1">
    <location>
        <begin position="123"/>
        <end position="134"/>
    </location>
</feature>
<dbReference type="AlphaFoldDB" id="G4TS41"/>
<dbReference type="InParanoid" id="G4TS41"/>